<name>A0ACB7WKX3_DIOAL</name>
<comment type="caution">
    <text evidence="1">The sequence shown here is derived from an EMBL/GenBank/DDBJ whole genome shotgun (WGS) entry which is preliminary data.</text>
</comment>
<accession>A0ACB7WKX3</accession>
<dbReference type="Proteomes" id="UP000827976">
    <property type="component" value="Chromosome 3"/>
</dbReference>
<dbReference type="EMBL" id="CM037013">
    <property type="protein sequence ID" value="KAH7688549.1"/>
    <property type="molecule type" value="Genomic_DNA"/>
</dbReference>
<organism evidence="1 2">
    <name type="scientific">Dioscorea alata</name>
    <name type="common">Purple yam</name>
    <dbReference type="NCBI Taxonomy" id="55571"/>
    <lineage>
        <taxon>Eukaryota</taxon>
        <taxon>Viridiplantae</taxon>
        <taxon>Streptophyta</taxon>
        <taxon>Embryophyta</taxon>
        <taxon>Tracheophyta</taxon>
        <taxon>Spermatophyta</taxon>
        <taxon>Magnoliopsida</taxon>
        <taxon>Liliopsida</taxon>
        <taxon>Dioscoreales</taxon>
        <taxon>Dioscoreaceae</taxon>
        <taxon>Dioscorea</taxon>
    </lineage>
</organism>
<sequence>MCIGHSRFISMDDKRRCSKCLLYHLPCNLDDNRSGQRIVPSFLQLGFSSFTEHILERIKLYLLPPECCQLIFDKLVRMHGLALENLENFRKCHFPLIHLGGYPGVRDVWMNVIASQGKFLESLDISCSNVTDHGLVLLKNCFNLKKLALNYCYQISDRGLRFMSKGIEAFTNLSNLAFLNLERCSRIHGGLIHLRGLTKLKSLNIKYCNSVTDEDMEPLSGLRELSRLDLLGCPVTFASLGTISGFTSLLQLNLNQCGLSDEECQKLSELIQLKDLNLGYNKITNACLINLKGLINLESLNLDACNISSEGLLNIEGLTSLRTLELSKTRVEALSHLSGLISLRTLELSETRVEALGHLSGLHNLENLDLSFTLVNDNSLAALSTLTSLTSLNLQYLKISDEGLPFLSSHIGLTHLDLSGCKHLDIGFDKLKCFKNLQSLEICDGYLDDSCVDSIKGITSLKLLNLANNCDLTDMTLESISELTALCLLNASYNFKITDAGLQHLTPLKNLRSLYLDFTKVTADKLRRLQRNALPNLVIFQPR</sequence>
<evidence type="ECO:0000313" key="2">
    <source>
        <dbReference type="Proteomes" id="UP000827976"/>
    </source>
</evidence>
<keyword evidence="2" id="KW-1185">Reference proteome</keyword>
<gene>
    <name evidence="1" type="ORF">IHE45_03G040200</name>
</gene>
<evidence type="ECO:0000313" key="1">
    <source>
        <dbReference type="EMBL" id="KAH7688549.1"/>
    </source>
</evidence>
<protein>
    <submittedName>
        <fullName evidence="1">RNI-like protein</fullName>
    </submittedName>
</protein>
<proteinExistence type="predicted"/>
<reference evidence="2" key="1">
    <citation type="journal article" date="2022" name="Nat. Commun.">
        <title>Chromosome evolution and the genetic basis of agronomically important traits in greater yam.</title>
        <authorList>
            <person name="Bredeson J.V."/>
            <person name="Lyons J.B."/>
            <person name="Oniyinde I.O."/>
            <person name="Okereke N.R."/>
            <person name="Kolade O."/>
            <person name="Nnabue I."/>
            <person name="Nwadili C.O."/>
            <person name="Hribova E."/>
            <person name="Parker M."/>
            <person name="Nwogha J."/>
            <person name="Shu S."/>
            <person name="Carlson J."/>
            <person name="Kariba R."/>
            <person name="Muthemba S."/>
            <person name="Knop K."/>
            <person name="Barton G.J."/>
            <person name="Sherwood A.V."/>
            <person name="Lopez-Montes A."/>
            <person name="Asiedu R."/>
            <person name="Jamnadass R."/>
            <person name="Muchugi A."/>
            <person name="Goodstein D."/>
            <person name="Egesi C.N."/>
            <person name="Featherston J."/>
            <person name="Asfaw A."/>
            <person name="Simpson G.G."/>
            <person name="Dolezel J."/>
            <person name="Hendre P.S."/>
            <person name="Van Deynze A."/>
            <person name="Kumar P.L."/>
            <person name="Obidiegwu J.E."/>
            <person name="Bhattacharjee R."/>
            <person name="Rokhsar D.S."/>
        </authorList>
    </citation>
    <scope>NUCLEOTIDE SEQUENCE [LARGE SCALE GENOMIC DNA]</scope>
    <source>
        <strain evidence="2">cv. TDa95/00328</strain>
    </source>
</reference>